<dbReference type="SUPFAM" id="SSF46689">
    <property type="entry name" value="Homeodomain-like"/>
    <property type="match status" value="2"/>
</dbReference>
<dbReference type="EMBL" id="CP125947">
    <property type="protein sequence ID" value="WHS67224.1"/>
    <property type="molecule type" value="Genomic_DNA"/>
</dbReference>
<name>A0ABY8SY71_9BURK</name>
<proteinExistence type="predicted"/>
<evidence type="ECO:0000313" key="5">
    <source>
        <dbReference type="EMBL" id="WHS67224.1"/>
    </source>
</evidence>
<evidence type="ECO:0000259" key="4">
    <source>
        <dbReference type="PROSITE" id="PS01124"/>
    </source>
</evidence>
<dbReference type="InterPro" id="IPR018060">
    <property type="entry name" value="HTH_AraC"/>
</dbReference>
<keyword evidence="1" id="KW-0805">Transcription regulation</keyword>
<evidence type="ECO:0000256" key="1">
    <source>
        <dbReference type="ARBA" id="ARBA00023015"/>
    </source>
</evidence>
<keyword evidence="6" id="KW-1185">Reference proteome</keyword>
<dbReference type="PANTHER" id="PTHR43280">
    <property type="entry name" value="ARAC-FAMILY TRANSCRIPTIONAL REGULATOR"/>
    <property type="match status" value="1"/>
</dbReference>
<dbReference type="RefSeq" id="WP_283488270.1">
    <property type="nucleotide sequence ID" value="NZ_CP125947.1"/>
</dbReference>
<keyword evidence="3" id="KW-0804">Transcription</keyword>
<dbReference type="PANTHER" id="PTHR43280:SF2">
    <property type="entry name" value="HTH-TYPE TRANSCRIPTIONAL REGULATOR EXSA"/>
    <property type="match status" value="1"/>
</dbReference>
<dbReference type="SMART" id="SM00342">
    <property type="entry name" value="HTH_ARAC"/>
    <property type="match status" value="1"/>
</dbReference>
<dbReference type="PROSITE" id="PS01124">
    <property type="entry name" value="HTH_ARAC_FAMILY_2"/>
    <property type="match status" value="1"/>
</dbReference>
<reference evidence="5 6" key="1">
    <citation type="submission" date="2023-05" db="EMBL/GenBank/DDBJ databases">
        <authorList>
            <person name="Yin Y."/>
            <person name="Lu Z."/>
        </authorList>
    </citation>
    <scope>NUCLEOTIDE SEQUENCE [LARGE SCALE GENOMIC DNA]</scope>
    <source>
        <strain evidence="5 6">ZM22</strain>
    </source>
</reference>
<evidence type="ECO:0000313" key="6">
    <source>
        <dbReference type="Proteomes" id="UP001240697"/>
    </source>
</evidence>
<evidence type="ECO:0000256" key="2">
    <source>
        <dbReference type="ARBA" id="ARBA00023125"/>
    </source>
</evidence>
<dbReference type="InterPro" id="IPR018062">
    <property type="entry name" value="HTH_AraC-typ_CS"/>
</dbReference>
<accession>A0ABY8SY71</accession>
<feature type="domain" description="HTH araC/xylS-type" evidence="4">
    <location>
        <begin position="2"/>
        <end position="100"/>
    </location>
</feature>
<dbReference type="PROSITE" id="PS00041">
    <property type="entry name" value="HTH_ARAC_FAMILY_1"/>
    <property type="match status" value="1"/>
</dbReference>
<sequence length="104" mass="11952">MDALHQHIAQNLAQPLTLPLLAERIHVSERQLACLFKTELRTIPAAYIESVRVEVARNRLETTDEPLERIATACGLHTTDTLTRAFRRQLNTTPAEYRIRFRTS</sequence>
<dbReference type="Pfam" id="PF12833">
    <property type="entry name" value="HTH_18"/>
    <property type="match status" value="1"/>
</dbReference>
<evidence type="ECO:0000256" key="3">
    <source>
        <dbReference type="ARBA" id="ARBA00023163"/>
    </source>
</evidence>
<dbReference type="Gene3D" id="1.10.10.60">
    <property type="entry name" value="Homeodomain-like"/>
    <property type="match status" value="1"/>
</dbReference>
<protein>
    <submittedName>
        <fullName evidence="5">Helix-turn-helix domain-containing protein</fullName>
    </submittedName>
</protein>
<gene>
    <name evidence="5" type="ORF">QMY55_08945</name>
</gene>
<keyword evidence="2" id="KW-0238">DNA-binding</keyword>
<dbReference type="InterPro" id="IPR009057">
    <property type="entry name" value="Homeodomain-like_sf"/>
</dbReference>
<dbReference type="Proteomes" id="UP001240697">
    <property type="component" value="Chromosome"/>
</dbReference>
<organism evidence="5 6">
    <name type="scientific">Comamonas resistens</name>
    <dbReference type="NCBI Taxonomy" id="3046670"/>
    <lineage>
        <taxon>Bacteria</taxon>
        <taxon>Pseudomonadati</taxon>
        <taxon>Pseudomonadota</taxon>
        <taxon>Betaproteobacteria</taxon>
        <taxon>Burkholderiales</taxon>
        <taxon>Comamonadaceae</taxon>
        <taxon>Comamonas</taxon>
    </lineage>
</organism>